<dbReference type="PROSITE" id="PS01131">
    <property type="entry name" value="RRNA_A_DIMETH"/>
    <property type="match status" value="1"/>
</dbReference>
<dbReference type="InterPro" id="IPR000682">
    <property type="entry name" value="PCMT"/>
</dbReference>
<keyword evidence="4" id="KW-0808">Transferase</keyword>
<proteinExistence type="inferred from homology"/>
<evidence type="ECO:0000256" key="4">
    <source>
        <dbReference type="ARBA" id="ARBA00022679"/>
    </source>
</evidence>
<name>A0ABT7LLE0_9BURK</name>
<dbReference type="Pfam" id="PF01135">
    <property type="entry name" value="PCMT"/>
    <property type="match status" value="1"/>
</dbReference>
<dbReference type="PANTHER" id="PTHR11579:SF18">
    <property type="entry name" value="PROTEIN-L-ISOASPARTATE O-METHYLTRANSFERASE"/>
    <property type="match status" value="1"/>
</dbReference>
<organism evidence="8 9">
    <name type="scientific">Roseateles subflavus</name>
    <dbReference type="NCBI Taxonomy" id="3053353"/>
    <lineage>
        <taxon>Bacteria</taxon>
        <taxon>Pseudomonadati</taxon>
        <taxon>Pseudomonadota</taxon>
        <taxon>Betaproteobacteria</taxon>
        <taxon>Burkholderiales</taxon>
        <taxon>Sphaerotilaceae</taxon>
        <taxon>Roseateles</taxon>
    </lineage>
</organism>
<dbReference type="SMART" id="SM00650">
    <property type="entry name" value="rADc"/>
    <property type="match status" value="1"/>
</dbReference>
<evidence type="ECO:0000259" key="7">
    <source>
        <dbReference type="SMART" id="SM00650"/>
    </source>
</evidence>
<feature type="domain" description="Ribosomal RNA adenine methylase transferase N-terminal" evidence="7">
    <location>
        <begin position="65"/>
        <end position="205"/>
    </location>
</feature>
<evidence type="ECO:0000313" key="8">
    <source>
        <dbReference type="EMBL" id="MDL5033279.1"/>
    </source>
</evidence>
<reference evidence="8 9" key="1">
    <citation type="submission" date="2023-06" db="EMBL/GenBank/DDBJ databases">
        <title>Pelomonas sp. APW6 16S ribosomal RNA gene genome sequencing and assembly.</title>
        <authorList>
            <person name="Woo H."/>
        </authorList>
    </citation>
    <scope>NUCLEOTIDE SEQUENCE [LARGE SCALE GENOMIC DNA]</scope>
    <source>
        <strain evidence="8 9">APW6</strain>
    </source>
</reference>
<keyword evidence="5" id="KW-0949">S-adenosyl-L-methionine</keyword>
<comment type="similarity">
    <text evidence="1">Belongs to the methyltransferase superfamily. L-isoaspartyl/D-aspartyl protein methyltransferase family.</text>
</comment>
<evidence type="ECO:0000256" key="6">
    <source>
        <dbReference type="ARBA" id="ARBA00030757"/>
    </source>
</evidence>
<keyword evidence="3" id="KW-0489">Methyltransferase</keyword>
<dbReference type="Gene3D" id="3.40.50.150">
    <property type="entry name" value="Vaccinia Virus protein VP39"/>
    <property type="match status" value="1"/>
</dbReference>
<evidence type="ECO:0000256" key="3">
    <source>
        <dbReference type="ARBA" id="ARBA00022603"/>
    </source>
</evidence>
<gene>
    <name evidence="8" type="ORF">QRD43_15290</name>
</gene>
<accession>A0ABT7LLE0</accession>
<dbReference type="EMBL" id="JASVDS010000004">
    <property type="protein sequence ID" value="MDL5033279.1"/>
    <property type="molecule type" value="Genomic_DNA"/>
</dbReference>
<dbReference type="SUPFAM" id="SSF53335">
    <property type="entry name" value="S-adenosyl-L-methionine-dependent methyltransferases"/>
    <property type="match status" value="1"/>
</dbReference>
<evidence type="ECO:0000256" key="5">
    <source>
        <dbReference type="ARBA" id="ARBA00022691"/>
    </source>
</evidence>
<dbReference type="CDD" id="cd02440">
    <property type="entry name" value="AdoMet_MTases"/>
    <property type="match status" value="1"/>
</dbReference>
<dbReference type="RefSeq" id="WP_285983368.1">
    <property type="nucleotide sequence ID" value="NZ_JASVDS010000004.1"/>
</dbReference>
<dbReference type="Proteomes" id="UP001238603">
    <property type="component" value="Unassembled WGS sequence"/>
</dbReference>
<keyword evidence="9" id="KW-1185">Reference proteome</keyword>
<comment type="caution">
    <text evidence="8">The sequence shown here is derived from an EMBL/GenBank/DDBJ whole genome shotgun (WGS) entry which is preliminary data.</text>
</comment>
<dbReference type="InterPro" id="IPR029063">
    <property type="entry name" value="SAM-dependent_MTases_sf"/>
</dbReference>
<protein>
    <recommendedName>
        <fullName evidence="2">Protein-L-isoaspartate O-methyltransferase</fullName>
    </recommendedName>
    <alternativeName>
        <fullName evidence="6">Protein L-isoaspartyl methyltransferase</fullName>
    </alternativeName>
</protein>
<dbReference type="InterPro" id="IPR020596">
    <property type="entry name" value="rRNA_Ade_Mease_Trfase_CS"/>
</dbReference>
<evidence type="ECO:0000313" key="9">
    <source>
        <dbReference type="Proteomes" id="UP001238603"/>
    </source>
</evidence>
<dbReference type="InterPro" id="IPR020598">
    <property type="entry name" value="rRNA_Ade_methylase_Trfase_N"/>
</dbReference>
<evidence type="ECO:0000256" key="2">
    <source>
        <dbReference type="ARBA" id="ARBA00013346"/>
    </source>
</evidence>
<dbReference type="PANTHER" id="PTHR11579">
    <property type="entry name" value="PROTEIN-L-ISOASPARTATE O-METHYLTRANSFERASE"/>
    <property type="match status" value="1"/>
</dbReference>
<sequence length="217" mass="23627">MNFEQARFNMIEQQIRPWDVLDLSVLALLSSVRREDFVPAELRTLAFTDTELPLGGGRRALAPRVEARIAQELQLQRTDKVLEIGTGIGYLTALLGHKAQSVVSLEADAGLARAAAEKLRRAGLSNVQVREADGRQGAPGEAPFDAIVLAGSVAEVPQVLLDQLKVGGRLLGIVGDEPVMRAVLVRRVGEKEFQTTELFDTVVQRLAGFESRPAFAF</sequence>
<evidence type="ECO:0000256" key="1">
    <source>
        <dbReference type="ARBA" id="ARBA00005369"/>
    </source>
</evidence>